<organism evidence="2 4">
    <name type="scientific">Brassica napus</name>
    <name type="common">Rape</name>
    <dbReference type="NCBI Taxonomy" id="3708"/>
    <lineage>
        <taxon>Eukaryota</taxon>
        <taxon>Viridiplantae</taxon>
        <taxon>Streptophyta</taxon>
        <taxon>Embryophyta</taxon>
        <taxon>Tracheophyta</taxon>
        <taxon>Spermatophyta</taxon>
        <taxon>Magnoliopsida</taxon>
        <taxon>eudicotyledons</taxon>
        <taxon>Gunneridae</taxon>
        <taxon>Pentapetalae</taxon>
        <taxon>rosids</taxon>
        <taxon>malvids</taxon>
        <taxon>Brassicales</taxon>
        <taxon>Brassicaceae</taxon>
        <taxon>Brassiceae</taxon>
        <taxon>Brassica</taxon>
    </lineage>
</organism>
<dbReference type="EMBL" id="JAGKQM010002953">
    <property type="protein sequence ID" value="KAH0842022.1"/>
    <property type="molecule type" value="Genomic_DNA"/>
</dbReference>
<feature type="region of interest" description="Disordered" evidence="1">
    <location>
        <begin position="18"/>
        <end position="43"/>
    </location>
</feature>
<feature type="compositionally biased region" description="Low complexity" evidence="1">
    <location>
        <begin position="24"/>
        <end position="43"/>
    </location>
</feature>
<evidence type="ECO:0000256" key="1">
    <source>
        <dbReference type="SAM" id="MobiDB-lite"/>
    </source>
</evidence>
<dbReference type="EMBL" id="JAGKQM010000017">
    <property type="protein sequence ID" value="KAH0871779.1"/>
    <property type="molecule type" value="Genomic_DNA"/>
</dbReference>
<proteinExistence type="predicted"/>
<dbReference type="Proteomes" id="UP000824890">
    <property type="component" value="Unassembled WGS sequence"/>
</dbReference>
<gene>
    <name evidence="3" type="ORF">HID58_078801</name>
    <name evidence="2" type="ORF">HID58_090564</name>
</gene>
<evidence type="ECO:0000313" key="4">
    <source>
        <dbReference type="Proteomes" id="UP000824890"/>
    </source>
</evidence>
<sequence length="43" mass="4609">MGGSMGFLGKGVPPTQMMNMVMHSTNNSPKKLSTTSTTFTLLF</sequence>
<comment type="caution">
    <text evidence="2">The sequence shown here is derived from an EMBL/GenBank/DDBJ whole genome shotgun (WGS) entry which is preliminary data.</text>
</comment>
<evidence type="ECO:0000313" key="3">
    <source>
        <dbReference type="EMBL" id="KAH0871779.1"/>
    </source>
</evidence>
<keyword evidence="4" id="KW-1185">Reference proteome</keyword>
<accession>A0ABQ7WZL3</accession>
<evidence type="ECO:0000313" key="2">
    <source>
        <dbReference type="EMBL" id="KAH0842022.1"/>
    </source>
</evidence>
<name>A0ABQ7WZL3_BRANA</name>
<reference evidence="2 4" key="1">
    <citation type="submission" date="2021-05" db="EMBL/GenBank/DDBJ databases">
        <title>Genome Assembly of Synthetic Allotetraploid Brassica napus Reveals Homoeologous Exchanges between Subgenomes.</title>
        <authorList>
            <person name="Davis J.T."/>
        </authorList>
    </citation>
    <scope>NUCLEOTIDE SEQUENCE [LARGE SCALE GENOMIC DNA]</scope>
    <source>
        <strain evidence="4">cv. Da-Ae</strain>
        <tissue evidence="2">Seedling</tissue>
    </source>
</reference>
<protein>
    <submittedName>
        <fullName evidence="2">Uncharacterized protein</fullName>
    </submittedName>
</protein>